<dbReference type="Proteomes" id="UP000654075">
    <property type="component" value="Unassembled WGS sequence"/>
</dbReference>
<dbReference type="PROSITE" id="PS50042">
    <property type="entry name" value="CNMP_BINDING_3"/>
    <property type="match status" value="1"/>
</dbReference>
<dbReference type="PANTHER" id="PTHR45689">
    <property type="entry name" value="I[[H]] CHANNEL, ISOFORM E"/>
    <property type="match status" value="1"/>
</dbReference>
<comment type="subcellular location">
    <subcellularLocation>
        <location evidence="1">Membrane</location>
        <topology evidence="1">Multi-pass membrane protein</topology>
    </subcellularLocation>
</comment>
<dbReference type="InterPro" id="IPR005821">
    <property type="entry name" value="Ion_trans_dom"/>
</dbReference>
<reference evidence="10" key="1">
    <citation type="submission" date="2021-02" db="EMBL/GenBank/DDBJ databases">
        <authorList>
            <person name="Dougan E. K."/>
            <person name="Rhodes N."/>
            <person name="Thang M."/>
            <person name="Chan C."/>
        </authorList>
    </citation>
    <scope>NUCLEOTIDE SEQUENCE</scope>
</reference>
<dbReference type="InterPro" id="IPR014710">
    <property type="entry name" value="RmlC-like_jellyroll"/>
</dbReference>
<feature type="region of interest" description="Disordered" evidence="7">
    <location>
        <begin position="48"/>
        <end position="135"/>
    </location>
</feature>
<sequence length="912" mass="101408">MFQALLDQALAKIARGHEEELRRVTEALCTENASLTRQLARMQMLLSPTSQLRSADAPPKPAPLEMPIREPHGPRYGVAEKRRPGSSTAYDQRNAGDQNPGGELQGSSTSQGMSSAVNPHGNQALDLPGALDQGDRSALSAVPSFSVDCNRHATASAAPVVLQSSPVQFLQEPASPDSLTERRVILLGRSSRNPNGQSAEQLQECISDKSDAQGRSMSGPLFPSRPSNYRTPPSPRDDARFTVELQLVWQQVRASANSSRRMSLGSLGLGMQRMGSMSTCTLVKVVTEKTEKGRCWTFLNSLVMYPGSNKRVAFEVFCLLLILYDLVWWPAQVFGFASSPFTRAMLWLSSAFWACDLLLSFFVGFTIIDQGLIEMRVSKIARHYARTWLPVDLSLVLLDWTLNALALLSHDEDADFRGGAFLEKAQLLRLLRLLRLFKASGFISSLSDRIQSETMRILVRVLKLLVFIMLINHLIACSWYEIGISDFEREDTWVKANDLKEKGAVYAYTTALHWSITQFTPASMEVVPKNELERSFTILVIVSAMVIFSSFISTITNAMNQLRNLNSERNSELVKLRRYFSENKVSASLVARISSCIHQSAKLTSSRVHSEDISILEVLPASLKCDLAEEVYAPTLCLHPLLLIWAEYYPRESKRLFGAARSFSSGTKHELFHAGQVADNMYFLSSGQMVFVRDDRESPHEPAAFVSPGQWLAEPAMWIKWKHVGHCSSTENCELVLLPSEAAARILSRNNPSSYSGARRYAKTFAAYFAKQPDLLSDVWQDMDVIEAMVSTAFIKEERELLRQEAASTGIKDTNRLQRQISRTLSPDTILVHHHKTLTALHERVRKYSADGQNRKDILDIGSSDNGSNDDSVAPAFSAILPVAAQNESSPLVAVVVPRIASLFRTLTNGTL</sequence>
<evidence type="ECO:0000259" key="9">
    <source>
        <dbReference type="PROSITE" id="PS50042"/>
    </source>
</evidence>
<organism evidence="10 11">
    <name type="scientific">Polarella glacialis</name>
    <name type="common">Dinoflagellate</name>
    <dbReference type="NCBI Taxonomy" id="89957"/>
    <lineage>
        <taxon>Eukaryota</taxon>
        <taxon>Sar</taxon>
        <taxon>Alveolata</taxon>
        <taxon>Dinophyceae</taxon>
        <taxon>Suessiales</taxon>
        <taxon>Suessiaceae</taxon>
        <taxon>Polarella</taxon>
    </lineage>
</organism>
<dbReference type="SUPFAM" id="SSF81324">
    <property type="entry name" value="Voltage-gated potassium channels"/>
    <property type="match status" value="1"/>
</dbReference>
<feature type="region of interest" description="Disordered" evidence="7">
    <location>
        <begin position="210"/>
        <end position="236"/>
    </location>
</feature>
<dbReference type="GO" id="GO:0035725">
    <property type="term" value="P:sodium ion transmembrane transport"/>
    <property type="evidence" value="ECO:0007669"/>
    <property type="project" value="TreeGrafter"/>
</dbReference>
<dbReference type="Gene3D" id="1.10.287.70">
    <property type="match status" value="1"/>
</dbReference>
<feature type="transmembrane region" description="Helical" evidence="8">
    <location>
        <begin position="312"/>
        <end position="331"/>
    </location>
</feature>
<dbReference type="Gene3D" id="2.60.120.10">
    <property type="entry name" value="Jelly Rolls"/>
    <property type="match status" value="1"/>
</dbReference>
<keyword evidence="4 8" id="KW-1133">Transmembrane helix</keyword>
<gene>
    <name evidence="10" type="ORF">PGLA1383_LOCUS27444</name>
</gene>
<comment type="caution">
    <text evidence="10">The sequence shown here is derived from an EMBL/GenBank/DDBJ whole genome shotgun (WGS) entry which is preliminary data.</text>
</comment>
<name>A0A813F5B3_POLGL</name>
<dbReference type="OrthoDB" id="421226at2759"/>
<proteinExistence type="predicted"/>
<evidence type="ECO:0000313" key="11">
    <source>
        <dbReference type="Proteomes" id="UP000654075"/>
    </source>
</evidence>
<dbReference type="GO" id="GO:0098855">
    <property type="term" value="C:HCN channel complex"/>
    <property type="evidence" value="ECO:0007669"/>
    <property type="project" value="TreeGrafter"/>
</dbReference>
<evidence type="ECO:0000313" key="10">
    <source>
        <dbReference type="EMBL" id="CAE8609617.1"/>
    </source>
</evidence>
<feature type="compositionally biased region" description="Polar residues" evidence="7">
    <location>
        <begin position="85"/>
        <end position="97"/>
    </location>
</feature>
<feature type="transmembrane region" description="Helical" evidence="8">
    <location>
        <begin position="536"/>
        <end position="559"/>
    </location>
</feature>
<evidence type="ECO:0000256" key="6">
    <source>
        <dbReference type="ARBA" id="ARBA00023136"/>
    </source>
</evidence>
<keyword evidence="6 8" id="KW-0472">Membrane</keyword>
<dbReference type="OMA" id="FEREDTW"/>
<evidence type="ECO:0000256" key="5">
    <source>
        <dbReference type="ARBA" id="ARBA00023065"/>
    </source>
</evidence>
<feature type="transmembrane region" description="Helical" evidence="8">
    <location>
        <begin position="461"/>
        <end position="482"/>
    </location>
</feature>
<dbReference type="GO" id="GO:0003254">
    <property type="term" value="P:regulation of membrane depolarization"/>
    <property type="evidence" value="ECO:0007669"/>
    <property type="project" value="TreeGrafter"/>
</dbReference>
<dbReference type="InterPro" id="IPR051413">
    <property type="entry name" value="K/Na_HCN_channel"/>
</dbReference>
<dbReference type="Pfam" id="PF00520">
    <property type="entry name" value="Ion_trans"/>
    <property type="match status" value="1"/>
</dbReference>
<accession>A0A813F5B3</accession>
<dbReference type="PANTHER" id="PTHR45689:SF5">
    <property type="entry name" value="I[[H]] CHANNEL, ISOFORM E"/>
    <property type="match status" value="1"/>
</dbReference>
<dbReference type="Pfam" id="PF00027">
    <property type="entry name" value="cNMP_binding"/>
    <property type="match status" value="1"/>
</dbReference>
<keyword evidence="5" id="KW-0406">Ion transport</keyword>
<dbReference type="GO" id="GO:0005249">
    <property type="term" value="F:voltage-gated potassium channel activity"/>
    <property type="evidence" value="ECO:0007669"/>
    <property type="project" value="TreeGrafter"/>
</dbReference>
<feature type="compositionally biased region" description="Basic and acidic residues" evidence="7">
    <location>
        <begin position="67"/>
        <end position="83"/>
    </location>
</feature>
<feature type="transmembrane region" description="Helical" evidence="8">
    <location>
        <begin position="351"/>
        <end position="373"/>
    </location>
</feature>
<evidence type="ECO:0000256" key="2">
    <source>
        <dbReference type="ARBA" id="ARBA00022448"/>
    </source>
</evidence>
<protein>
    <recommendedName>
        <fullName evidence="9">Cyclic nucleotide-binding domain-containing protein</fullName>
    </recommendedName>
</protein>
<keyword evidence="3 8" id="KW-0812">Transmembrane</keyword>
<evidence type="ECO:0000256" key="4">
    <source>
        <dbReference type="ARBA" id="ARBA00022989"/>
    </source>
</evidence>
<dbReference type="InterPro" id="IPR000595">
    <property type="entry name" value="cNMP-bd_dom"/>
</dbReference>
<evidence type="ECO:0000256" key="3">
    <source>
        <dbReference type="ARBA" id="ARBA00022692"/>
    </source>
</evidence>
<dbReference type="InterPro" id="IPR018490">
    <property type="entry name" value="cNMP-bd_dom_sf"/>
</dbReference>
<keyword evidence="11" id="KW-1185">Reference proteome</keyword>
<evidence type="ECO:0000256" key="7">
    <source>
        <dbReference type="SAM" id="MobiDB-lite"/>
    </source>
</evidence>
<evidence type="ECO:0000256" key="1">
    <source>
        <dbReference type="ARBA" id="ARBA00004141"/>
    </source>
</evidence>
<feature type="domain" description="Cyclic nucleotide-binding" evidence="9">
    <location>
        <begin position="671"/>
        <end position="747"/>
    </location>
</feature>
<dbReference type="SUPFAM" id="SSF51206">
    <property type="entry name" value="cAMP-binding domain-like"/>
    <property type="match status" value="1"/>
</dbReference>
<feature type="compositionally biased region" description="Polar residues" evidence="7">
    <location>
        <begin position="105"/>
        <end position="121"/>
    </location>
</feature>
<dbReference type="CDD" id="cd00038">
    <property type="entry name" value="CAP_ED"/>
    <property type="match status" value="1"/>
</dbReference>
<evidence type="ECO:0000256" key="8">
    <source>
        <dbReference type="SAM" id="Phobius"/>
    </source>
</evidence>
<dbReference type="EMBL" id="CAJNNV010024373">
    <property type="protein sequence ID" value="CAE8609617.1"/>
    <property type="molecule type" value="Genomic_DNA"/>
</dbReference>
<dbReference type="AlphaFoldDB" id="A0A813F5B3"/>
<keyword evidence="2" id="KW-0813">Transport</keyword>